<evidence type="ECO:0000313" key="1">
    <source>
        <dbReference type="EMBL" id="ABO95972.1"/>
    </source>
</evidence>
<dbReference type="InterPro" id="IPR018641">
    <property type="entry name" value="Trfase_1_rSAM/seldom-assoc"/>
</dbReference>
<name>A4RX25_OSTLU</name>
<dbReference type="Proteomes" id="UP000001568">
    <property type="component" value="Chromosome 5"/>
</dbReference>
<dbReference type="PANTHER" id="PTHR36529">
    <property type="entry name" value="SLL1095 PROTEIN"/>
    <property type="match status" value="1"/>
</dbReference>
<accession>A4RX25</accession>
<reference evidence="1 2" key="1">
    <citation type="journal article" date="2007" name="Proc. Natl. Acad. Sci. U.S.A.">
        <title>The tiny eukaryote Ostreococcus provides genomic insights into the paradox of plankton speciation.</title>
        <authorList>
            <person name="Palenik B."/>
            <person name="Grimwood J."/>
            <person name="Aerts A."/>
            <person name="Rouze P."/>
            <person name="Salamov A."/>
            <person name="Putnam N."/>
            <person name="Dupont C."/>
            <person name="Jorgensen R."/>
            <person name="Derelle E."/>
            <person name="Rombauts S."/>
            <person name="Zhou K."/>
            <person name="Otillar R."/>
            <person name="Merchant S.S."/>
            <person name="Podell S."/>
            <person name="Gaasterland T."/>
            <person name="Napoli C."/>
            <person name="Gendler K."/>
            <person name="Manuell A."/>
            <person name="Tai V."/>
            <person name="Vallon O."/>
            <person name="Piganeau G."/>
            <person name="Jancek S."/>
            <person name="Heijde M."/>
            <person name="Jabbari K."/>
            <person name="Bowler C."/>
            <person name="Lohr M."/>
            <person name="Robbens S."/>
            <person name="Werner G."/>
            <person name="Dubchak I."/>
            <person name="Pazour G.J."/>
            <person name="Ren Q."/>
            <person name="Paulsen I."/>
            <person name="Delwiche C."/>
            <person name="Schmutz J."/>
            <person name="Rokhsar D."/>
            <person name="Van de Peer Y."/>
            <person name="Moreau H."/>
            <person name="Grigoriev I.V."/>
        </authorList>
    </citation>
    <scope>NUCLEOTIDE SEQUENCE [LARGE SCALE GENOMIC DNA]</scope>
    <source>
        <strain evidence="1 2">CCE9901</strain>
    </source>
</reference>
<dbReference type="Pfam" id="PF09837">
    <property type="entry name" value="DUF2064"/>
    <property type="match status" value="1"/>
</dbReference>
<dbReference type="STRING" id="436017.A4RX25"/>
<dbReference type="OMA" id="RATRANC"/>
<dbReference type="InterPro" id="IPR029044">
    <property type="entry name" value="Nucleotide-diphossugar_trans"/>
</dbReference>
<keyword evidence="2" id="KW-1185">Reference proteome</keyword>
<proteinExistence type="predicted"/>
<sequence length="272" mass="29133">MLILFGRHPTPGRCKSRLARALNSDEAAAAIYDAIVRVVLLRTSRERDDRDTGGLQLKFSCASSDDVAACEALFATGGRWRACARNARDAAAIEVEAQTQVDDLGARIVEAFRREVDGDARSSDSSIGRAVCVAGTDVPEFSRAHALEALALVEGASSADAPRVAFGPSRDGGFYCVAARATRANCDALERALAGVRWSASTTLEECARNCRANGFDVRATMPELLDVDDDGDLDALLAERLAADDERESPAVRDAFAEMVRILENSRAARP</sequence>
<dbReference type="SUPFAM" id="SSF53448">
    <property type="entry name" value="Nucleotide-diphospho-sugar transferases"/>
    <property type="match status" value="1"/>
</dbReference>
<dbReference type="Gene3D" id="3.90.550.10">
    <property type="entry name" value="Spore Coat Polysaccharide Biosynthesis Protein SpsA, Chain A"/>
    <property type="match status" value="1"/>
</dbReference>
<dbReference type="EMBL" id="CP000585">
    <property type="protein sequence ID" value="ABO95972.1"/>
    <property type="molecule type" value="Genomic_DNA"/>
</dbReference>
<dbReference type="RefSeq" id="XP_001417679.1">
    <property type="nucleotide sequence ID" value="XM_001417642.1"/>
</dbReference>
<dbReference type="Gramene" id="ABO95972">
    <property type="protein sequence ID" value="ABO95972"/>
    <property type="gene ID" value="OSTLU_31542"/>
</dbReference>
<dbReference type="GeneID" id="5001680"/>
<organism evidence="1 2">
    <name type="scientific">Ostreococcus lucimarinus (strain CCE9901)</name>
    <dbReference type="NCBI Taxonomy" id="436017"/>
    <lineage>
        <taxon>Eukaryota</taxon>
        <taxon>Viridiplantae</taxon>
        <taxon>Chlorophyta</taxon>
        <taxon>Mamiellophyceae</taxon>
        <taxon>Mamiellales</taxon>
        <taxon>Bathycoccaceae</taxon>
        <taxon>Ostreococcus</taxon>
    </lineage>
</organism>
<dbReference type="HOGENOM" id="CLU_1059004_0_0_1"/>
<evidence type="ECO:0000313" key="2">
    <source>
        <dbReference type="Proteomes" id="UP000001568"/>
    </source>
</evidence>
<evidence type="ECO:0008006" key="3">
    <source>
        <dbReference type="Google" id="ProtNLM"/>
    </source>
</evidence>
<dbReference type="KEGG" id="olu:OSTLU_31542"/>
<dbReference type="AlphaFoldDB" id="A4RX25"/>
<dbReference type="OrthoDB" id="2018156at2759"/>
<dbReference type="PANTHER" id="PTHR36529:SF1">
    <property type="entry name" value="GLYCOSYLTRANSFERASE"/>
    <property type="match status" value="1"/>
</dbReference>
<gene>
    <name evidence="1" type="ORF">OSTLU_31542</name>
</gene>
<protein>
    <recommendedName>
        <fullName evidence="3">DUF2064 domain-containing protein</fullName>
    </recommendedName>
</protein>